<organism evidence="1">
    <name type="scientific">Ovis aries</name>
    <name type="common">Sheep</name>
    <dbReference type="NCBI Taxonomy" id="9940"/>
    <lineage>
        <taxon>Eukaryota</taxon>
        <taxon>Metazoa</taxon>
        <taxon>Chordata</taxon>
        <taxon>Craniata</taxon>
        <taxon>Vertebrata</taxon>
        <taxon>Euteleostomi</taxon>
        <taxon>Mammalia</taxon>
        <taxon>Eutheria</taxon>
        <taxon>Laurasiatheria</taxon>
        <taxon>Artiodactyla</taxon>
        <taxon>Ruminantia</taxon>
        <taxon>Pecora</taxon>
        <taxon>Bovidae</taxon>
        <taxon>Caprinae</taxon>
        <taxon>Ovis</taxon>
    </lineage>
</organism>
<gene>
    <name evidence="1" type="primary">SLC22A18</name>
</gene>
<sequence>MRKVGAPSGMGPLGRSGVVLLTYVLAALELTCLFMQFSIMPYLSRRLGLDSVAFGYQQTVFGVLQLLGGPVFGRFADQHGARAAFTLSFLASSALYLLLAAACIPALPGVALLFASRLPGALMHTLPAAQMVIADLSTPEERPAALGRLGLCFGVGLIFGSLLGGTLSSSFGIQCPVVAALVVTLLGALLSATCIPASTKGASVHAQTTPPGKPKASVFDLKAITRLLLQPGVLPVFLVKVICGLPIGLFMVMFSIISMDFFQLDAAQAGYLMSFFGVLQMAQPCPPPPSHPHPGHPGPGHRAAEQPLLRGSPAPGQRAGLQRGGTGYGADGQCLPLLPPDARPGLQPVCPQRGHRQHADQGRLDLRHGNHAGPLCLCAATDTDPGAHPGRPPVP</sequence>
<accession>A0AC11CC41</accession>
<name>A0AC11CC41_SHEEP</name>
<dbReference type="Ensembl" id="ENSOART00020033159.2">
    <property type="protein sequence ID" value="ENSOARP00020027397.2"/>
    <property type="gene ID" value="ENSOARG00020021446.2"/>
</dbReference>
<protein>
    <submittedName>
        <fullName evidence="1">Solute carrier family 22 member 18</fullName>
    </submittedName>
</protein>
<proteinExistence type="predicted"/>
<reference evidence="1" key="3">
    <citation type="submission" date="2025-09" db="UniProtKB">
        <authorList>
            <consortium name="Ensembl"/>
        </authorList>
    </citation>
    <scope>IDENTIFICATION</scope>
</reference>
<reference evidence="1" key="1">
    <citation type="submission" date="2020-11" db="EMBL/GenBank/DDBJ databases">
        <authorList>
            <person name="Davenport K.M."/>
            <person name="Bickhart D.M."/>
            <person name="Smith T.P.L."/>
            <person name="Murdoch B.M."/>
            <person name="Rosen B.D."/>
        </authorList>
    </citation>
    <scope>NUCLEOTIDE SEQUENCE [LARGE SCALE GENOMIC DNA]</scope>
    <source>
        <strain evidence="1">OAR_USU_Benz2616</strain>
    </source>
</reference>
<reference evidence="1" key="2">
    <citation type="submission" date="2025-08" db="UniProtKB">
        <authorList>
            <consortium name="Ensembl"/>
        </authorList>
    </citation>
    <scope>IDENTIFICATION</scope>
</reference>
<evidence type="ECO:0000313" key="1">
    <source>
        <dbReference type="Ensembl" id="ENSOARP00020027397.2"/>
    </source>
</evidence>